<keyword evidence="1" id="KW-0732">Signal</keyword>
<evidence type="ECO:0000313" key="2">
    <source>
        <dbReference type="EMBL" id="CAD8055746.1"/>
    </source>
</evidence>
<accession>A0A8S1KST8</accession>
<evidence type="ECO:0000256" key="1">
    <source>
        <dbReference type="SAM" id="SignalP"/>
    </source>
</evidence>
<feature type="signal peptide" evidence="1">
    <location>
        <begin position="1"/>
        <end position="15"/>
    </location>
</feature>
<reference evidence="2" key="1">
    <citation type="submission" date="2021-01" db="EMBL/GenBank/DDBJ databases">
        <authorList>
            <consortium name="Genoscope - CEA"/>
            <person name="William W."/>
        </authorList>
    </citation>
    <scope>NUCLEOTIDE SEQUENCE</scope>
</reference>
<keyword evidence="3" id="KW-1185">Reference proteome</keyword>
<evidence type="ECO:0000313" key="3">
    <source>
        <dbReference type="Proteomes" id="UP000688137"/>
    </source>
</evidence>
<comment type="caution">
    <text evidence="2">The sequence shown here is derived from an EMBL/GenBank/DDBJ whole genome shotgun (WGS) entry which is preliminary data.</text>
</comment>
<gene>
    <name evidence="2" type="ORF">PPRIM_AZ9-3.1.T0230335</name>
</gene>
<feature type="chain" id="PRO_5035924806" evidence="1">
    <location>
        <begin position="16"/>
        <end position="587"/>
    </location>
</feature>
<dbReference type="CDD" id="cd00064">
    <property type="entry name" value="FU"/>
    <property type="match status" value="1"/>
</dbReference>
<dbReference type="InterPro" id="IPR006212">
    <property type="entry name" value="Furin_repeat"/>
</dbReference>
<organism evidence="2 3">
    <name type="scientific">Paramecium primaurelia</name>
    <dbReference type="NCBI Taxonomy" id="5886"/>
    <lineage>
        <taxon>Eukaryota</taxon>
        <taxon>Sar</taxon>
        <taxon>Alveolata</taxon>
        <taxon>Ciliophora</taxon>
        <taxon>Intramacronucleata</taxon>
        <taxon>Oligohymenophorea</taxon>
        <taxon>Peniculida</taxon>
        <taxon>Parameciidae</taxon>
        <taxon>Paramecium</taxon>
    </lineage>
</organism>
<sequence>MQLIFLFFLIQWIKCWNVITSKKIIESIKNDYLIFEDDYQIVANGSYSIKYEGVNGYRRLHIIFDAKSNFSQVEILIKVNGIKRNFLIIEKDFKEYHIEFEHQTSDIKIEFIFDDQIQLSMRNFNIFIEECPQNCKFCLSGFCDLEIIDQCEKLRFKEQCVDECPKGYLSEFRECIKTSLNQISLNQKSVKNDFGSIKRFGENQELIIDFEQNFQGWLEIVFNCYGKQEDHYNSILKISKQNTQSETIHPFLPIYYNTQSYKYCKSRFELDCIQVKGYFKMEFQEQNNIMIQSYTKNVENSGYWNIDEIKLYDKEIKYYDCSINECEQCSFNKVCSKCKQNSYLNQNLCIKQCPYFTIQKDSKCINIDEQQQDVSFLIKLVSPFQDFLQIFGQKTFDMKEQISFRYENGTTFIGGGLKDNWRRTTFTKQLNLGKHYQIRLMFNLSIENSTSDSDCFTYTIDGKTFLVHQNVSYIDRTLYHNKNILNMNLGCKISSNGRCVISNYYFMTMKCSPLCLQCVGSLASDCRAFQKDIDNFDYLKLKCLEGYYLDNYGCQKCSVGCQICESLNKCLKCKDDKDGQFYCSPYI</sequence>
<proteinExistence type="predicted"/>
<protein>
    <submittedName>
        <fullName evidence="2">Uncharacterized protein</fullName>
    </submittedName>
</protein>
<dbReference type="AlphaFoldDB" id="A0A8S1KST8"/>
<name>A0A8S1KST8_PARPR</name>
<dbReference type="SMART" id="SM00261">
    <property type="entry name" value="FU"/>
    <property type="match status" value="4"/>
</dbReference>
<dbReference type="OMA" id="YHIEFEH"/>
<dbReference type="Proteomes" id="UP000688137">
    <property type="component" value="Unassembled WGS sequence"/>
</dbReference>
<dbReference type="PANTHER" id="PTHR39767">
    <property type="entry name" value="CALCIUM/CALMODULIN-BINDING MEMBRANE PROTEIN PCM4-RELATED"/>
    <property type="match status" value="1"/>
</dbReference>
<dbReference type="EMBL" id="CAJJDM010000021">
    <property type="protein sequence ID" value="CAD8055746.1"/>
    <property type="molecule type" value="Genomic_DNA"/>
</dbReference>
<dbReference type="PANTHER" id="PTHR39767:SF2">
    <property type="entry name" value="CHROMOSOME UNDETERMINED SCAFFOLD_1, WHOLE GENOME SHOTGUN SEQUENCE"/>
    <property type="match status" value="1"/>
</dbReference>